<evidence type="ECO:0000313" key="2">
    <source>
        <dbReference type="EMBL" id="CAK9097256.1"/>
    </source>
</evidence>
<name>A0ABP0RDK0_9DINO</name>
<evidence type="ECO:0000313" key="3">
    <source>
        <dbReference type="Proteomes" id="UP001642464"/>
    </source>
</evidence>
<keyword evidence="3" id="KW-1185">Reference proteome</keyword>
<evidence type="ECO:0000256" key="1">
    <source>
        <dbReference type="SAM" id="Phobius"/>
    </source>
</evidence>
<feature type="transmembrane region" description="Helical" evidence="1">
    <location>
        <begin position="124"/>
        <end position="148"/>
    </location>
</feature>
<protein>
    <submittedName>
        <fullName evidence="2">Uncharacterized protein</fullName>
    </submittedName>
</protein>
<sequence>MWESIGFLSVTVAEAIRVLQQHKACERHETWSRRECAAALRMVRIDMINTVREEMRDQVTVVIRSLQDLMVMSSLVLVVGFGSVCEGTFPDTEAETEYPGLQNFFLEAKFQDVPSLSPVSFGQLYASLAALTLVMSLGSLLLAMVLSMEARSASRGRRHPTA</sequence>
<comment type="caution">
    <text evidence="2">The sequence shown here is derived from an EMBL/GenBank/DDBJ whole genome shotgun (WGS) entry which is preliminary data.</text>
</comment>
<gene>
    <name evidence="2" type="ORF">SCF082_LOCUS45624</name>
</gene>
<keyword evidence="1" id="KW-0472">Membrane</keyword>
<dbReference type="EMBL" id="CAXAMM010041095">
    <property type="protein sequence ID" value="CAK9097256.1"/>
    <property type="molecule type" value="Genomic_DNA"/>
</dbReference>
<reference evidence="2 3" key="1">
    <citation type="submission" date="2024-02" db="EMBL/GenBank/DDBJ databases">
        <authorList>
            <person name="Chen Y."/>
            <person name="Shah S."/>
            <person name="Dougan E. K."/>
            <person name="Thang M."/>
            <person name="Chan C."/>
        </authorList>
    </citation>
    <scope>NUCLEOTIDE SEQUENCE [LARGE SCALE GENOMIC DNA]</scope>
</reference>
<proteinExistence type="predicted"/>
<keyword evidence="1" id="KW-1133">Transmembrane helix</keyword>
<organism evidence="2 3">
    <name type="scientific">Durusdinium trenchii</name>
    <dbReference type="NCBI Taxonomy" id="1381693"/>
    <lineage>
        <taxon>Eukaryota</taxon>
        <taxon>Sar</taxon>
        <taxon>Alveolata</taxon>
        <taxon>Dinophyceae</taxon>
        <taxon>Suessiales</taxon>
        <taxon>Symbiodiniaceae</taxon>
        <taxon>Durusdinium</taxon>
    </lineage>
</organism>
<keyword evidence="1" id="KW-0812">Transmembrane</keyword>
<accession>A0ABP0RDK0</accession>
<dbReference type="Proteomes" id="UP001642464">
    <property type="component" value="Unassembled WGS sequence"/>
</dbReference>